<dbReference type="PATRIC" id="fig|449216.3.peg.395"/>
<name>D5AWX4_RICPP</name>
<dbReference type="KEGG" id="rpq:rpr22_0410"/>
<sequence length="81" mass="9967">MDINFFNDSYVCHCYIYNCKYKSKRNNMDFIVINPFNDFEPKYIIPLIFLLLGDNIFFERFPNYFIVFRVLFYKSRNSNDS</sequence>
<evidence type="ECO:0000313" key="1">
    <source>
        <dbReference type="EMBL" id="ADE29913.1"/>
    </source>
</evidence>
<reference evidence="1 2" key="1">
    <citation type="journal article" date="2010" name="Genome Res.">
        <title>Genomic, proteomic, and transcriptomic analysis of virulent and avirulent Rickettsia prowazekii reveals its adaptive mutation capabilities.</title>
        <authorList>
            <person name="Bechah Y."/>
            <person name="El Karkouri K."/>
            <person name="Mediannikov O."/>
            <person name="Leroy Q."/>
            <person name="Pelletier N."/>
            <person name="Robert C."/>
            <person name="Medigue C."/>
            <person name="Mege J.L."/>
            <person name="Raoult D."/>
        </authorList>
    </citation>
    <scope>NUCLEOTIDE SEQUENCE [LARGE SCALE GENOMIC DNA]</scope>
    <source>
        <strain evidence="1 2">Rp22</strain>
    </source>
</reference>
<gene>
    <name evidence="1" type="ORF">rpr22_0410</name>
</gene>
<dbReference type="HOGENOM" id="CLU_2571653_0_0_5"/>
<dbReference type="EMBL" id="CP001584">
    <property type="protein sequence ID" value="ADE29913.1"/>
    <property type="molecule type" value="Genomic_DNA"/>
</dbReference>
<proteinExistence type="predicted"/>
<accession>D5AWX4</accession>
<dbReference type="AlphaFoldDB" id="D5AWX4"/>
<dbReference type="Proteomes" id="UP000006931">
    <property type="component" value="Chromosome"/>
</dbReference>
<protein>
    <submittedName>
        <fullName evidence="1">Uncharacterized protein</fullName>
    </submittedName>
</protein>
<evidence type="ECO:0000313" key="2">
    <source>
        <dbReference type="Proteomes" id="UP000006931"/>
    </source>
</evidence>
<organism evidence="1 2">
    <name type="scientific">Rickettsia prowazekii (strain Rp22)</name>
    <dbReference type="NCBI Taxonomy" id="449216"/>
    <lineage>
        <taxon>Bacteria</taxon>
        <taxon>Pseudomonadati</taxon>
        <taxon>Pseudomonadota</taxon>
        <taxon>Alphaproteobacteria</taxon>
        <taxon>Rickettsiales</taxon>
        <taxon>Rickettsiaceae</taxon>
        <taxon>Rickettsieae</taxon>
        <taxon>Rickettsia</taxon>
        <taxon>typhus group</taxon>
    </lineage>
</organism>